<evidence type="ECO:0000256" key="2">
    <source>
        <dbReference type="RuleBase" id="RU003616"/>
    </source>
</evidence>
<protein>
    <submittedName>
        <fullName evidence="4">HSP20 family protein</fullName>
    </submittedName>
</protein>
<dbReference type="SUPFAM" id="SSF49764">
    <property type="entry name" value="HSP20-like chaperones"/>
    <property type="match status" value="1"/>
</dbReference>
<dbReference type="InterPro" id="IPR031107">
    <property type="entry name" value="Small_HSP"/>
</dbReference>
<organism evidence="4 5">
    <name type="scientific">Amnibacterium kyonggiense</name>
    <dbReference type="NCBI Taxonomy" id="595671"/>
    <lineage>
        <taxon>Bacteria</taxon>
        <taxon>Bacillati</taxon>
        <taxon>Actinomycetota</taxon>
        <taxon>Actinomycetes</taxon>
        <taxon>Micrococcales</taxon>
        <taxon>Microbacteriaceae</taxon>
        <taxon>Amnibacterium</taxon>
    </lineage>
</organism>
<dbReference type="PANTHER" id="PTHR11527">
    <property type="entry name" value="HEAT-SHOCK PROTEIN 20 FAMILY MEMBER"/>
    <property type="match status" value="1"/>
</dbReference>
<dbReference type="EMBL" id="SOAM01000002">
    <property type="protein sequence ID" value="TDS76856.1"/>
    <property type="molecule type" value="Genomic_DNA"/>
</dbReference>
<dbReference type="AlphaFoldDB" id="A0A4R7FKI0"/>
<dbReference type="Gene3D" id="2.60.40.790">
    <property type="match status" value="1"/>
</dbReference>
<dbReference type="OrthoDB" id="3855217at2"/>
<dbReference type="PROSITE" id="PS01031">
    <property type="entry name" value="SHSP"/>
    <property type="match status" value="1"/>
</dbReference>
<comment type="similarity">
    <text evidence="1 2">Belongs to the small heat shock protein (HSP20) family.</text>
</comment>
<evidence type="ECO:0000256" key="1">
    <source>
        <dbReference type="PROSITE-ProRule" id="PRU00285"/>
    </source>
</evidence>
<dbReference type="InterPro" id="IPR008978">
    <property type="entry name" value="HSP20-like_chaperone"/>
</dbReference>
<dbReference type="RefSeq" id="WP_133766005.1">
    <property type="nucleotide sequence ID" value="NZ_BAAARP010000002.1"/>
</dbReference>
<proteinExistence type="inferred from homology"/>
<reference evidence="4 5" key="1">
    <citation type="submission" date="2019-03" db="EMBL/GenBank/DDBJ databases">
        <title>Genomic Encyclopedia of Archaeal and Bacterial Type Strains, Phase II (KMG-II): from individual species to whole genera.</title>
        <authorList>
            <person name="Goeker M."/>
        </authorList>
    </citation>
    <scope>NUCLEOTIDE SEQUENCE [LARGE SCALE GENOMIC DNA]</scope>
    <source>
        <strain evidence="4 5">DSM 24782</strain>
    </source>
</reference>
<dbReference type="Proteomes" id="UP000295344">
    <property type="component" value="Unassembled WGS sequence"/>
</dbReference>
<dbReference type="InterPro" id="IPR002068">
    <property type="entry name" value="A-crystallin/Hsp20_dom"/>
</dbReference>
<evidence type="ECO:0000313" key="5">
    <source>
        <dbReference type="Proteomes" id="UP000295344"/>
    </source>
</evidence>
<evidence type="ECO:0000259" key="3">
    <source>
        <dbReference type="PROSITE" id="PS01031"/>
    </source>
</evidence>
<gene>
    <name evidence="4" type="ORF">CLV52_1794</name>
</gene>
<dbReference type="Pfam" id="PF00011">
    <property type="entry name" value="HSP20"/>
    <property type="match status" value="1"/>
</dbReference>
<keyword evidence="5" id="KW-1185">Reference proteome</keyword>
<comment type="caution">
    <text evidence="4">The sequence shown here is derived from an EMBL/GenBank/DDBJ whole genome shotgun (WGS) entry which is preliminary data.</text>
</comment>
<accession>A0A4R7FKI0</accession>
<dbReference type="CDD" id="cd06464">
    <property type="entry name" value="ACD_sHsps-like"/>
    <property type="match status" value="1"/>
</dbReference>
<sequence length="149" mass="16695">MSRNLARFDPFLELSNLQKQLFGDGWTTPFRGARLPAMDVWTEDDSKLTVEAHLPDFERSDISIDLDGDALVIQAERHEKEEDRKKRYVVRETSSSVYRRIALPEEADTEHIAAAFEQGVLTVTVPFKSLPAPKRIEIGATPPATATAA</sequence>
<evidence type="ECO:0000313" key="4">
    <source>
        <dbReference type="EMBL" id="TDS76856.1"/>
    </source>
</evidence>
<name>A0A4R7FKI0_9MICO</name>
<feature type="domain" description="SHSP" evidence="3">
    <location>
        <begin position="29"/>
        <end position="141"/>
    </location>
</feature>